<protein>
    <submittedName>
        <fullName evidence="2">Uncharacterized protein</fullName>
    </submittedName>
</protein>
<feature type="region of interest" description="Disordered" evidence="1">
    <location>
        <begin position="354"/>
        <end position="376"/>
    </location>
</feature>
<dbReference type="EMBL" id="FNJB01000001">
    <property type="protein sequence ID" value="SDN90738.1"/>
    <property type="molecule type" value="Genomic_DNA"/>
</dbReference>
<reference evidence="3" key="1">
    <citation type="submission" date="2016-10" db="EMBL/GenBank/DDBJ databases">
        <authorList>
            <person name="Varghese N."/>
            <person name="Submissions S."/>
        </authorList>
    </citation>
    <scope>NUCLEOTIDE SEQUENCE [LARGE SCALE GENOMIC DNA]</scope>
    <source>
        <strain evidence="3">IBRC-M 10655</strain>
    </source>
</reference>
<proteinExistence type="predicted"/>
<dbReference type="Proteomes" id="UP000199651">
    <property type="component" value="Unassembled WGS sequence"/>
</dbReference>
<keyword evidence="3" id="KW-1185">Reference proteome</keyword>
<evidence type="ECO:0000256" key="1">
    <source>
        <dbReference type="SAM" id="MobiDB-lite"/>
    </source>
</evidence>
<evidence type="ECO:0000313" key="2">
    <source>
        <dbReference type="EMBL" id="SDN90738.1"/>
    </source>
</evidence>
<dbReference type="RefSeq" id="WP_133794748.1">
    <property type="nucleotide sequence ID" value="NZ_FNDV01000003.1"/>
</dbReference>
<name>A0A1H0F7T5_9PSEU</name>
<gene>
    <name evidence="2" type="ORF">SAMN05192558_101267</name>
</gene>
<dbReference type="AlphaFoldDB" id="A0A1H0F7T5"/>
<evidence type="ECO:0000313" key="3">
    <source>
        <dbReference type="Proteomes" id="UP000199651"/>
    </source>
</evidence>
<organism evidence="2 3">
    <name type="scientific">Actinokineospora alba</name>
    <dbReference type="NCBI Taxonomy" id="504798"/>
    <lineage>
        <taxon>Bacteria</taxon>
        <taxon>Bacillati</taxon>
        <taxon>Actinomycetota</taxon>
        <taxon>Actinomycetes</taxon>
        <taxon>Pseudonocardiales</taxon>
        <taxon>Pseudonocardiaceae</taxon>
        <taxon>Actinokineospora</taxon>
    </lineage>
</organism>
<accession>A0A1H0F7T5</accession>
<sequence>MTKTWELSTANYITGYTSAAPDNPTSVGSGLGRVAVLNFSWAKSFNLPAGEIKGLGVRFGPTSLQVELPFRIVYSYGEMIDARRFKHVSDLLVSWDADRQPTVPAGVTCDGRIVANSGWDEEHRTYVVSLNYWWYAVGYGQQHETAGYINLYPNGSVLATGDVVGPLSAVVPKLGTYLDEEASEIPAKEVRRERHRALRLEPETVAAALAREGEVLYLDDDRAPGERVGGAHVDDIEKVQKRKEKQLDHRRAEHAVRPAPSAEDLLDKQRVPWRFDVEKNAWFMAELEVEFPTAARSIRNYNRLAGRYAEKFADSDLKMMVRLLEGLARTLQSGGDRVATLGAANTQLLELLTGRRDKGKDKPGEGEGEGETKNAERGWRPEDFLAGDNPLVLTLPEGIDLWPGAEGVDSFLDKLQEYNRMARRNWDLFDPQAQRRMGSAGKELSDEAMNRLRGEARSMLTSQLRFTRGSTRNWVHKDVFGAAVVEVLNQLGDGKPSKPLDSEFTIVFILYAGGDVQRRFHTFDDLRDAFQRAEIAIPGVIDQLRKVMARPKELVQVRVGNVVGDAIFGSDLQSIVLTLDATYDESTSSKVLEVLTESRGVCFYMFDRGVVLLSATREFGEYDGTVIKLLKFAGWQTGEIRRVTRWWPNKDYFAITPDPGSNRDTFDKVAKFITSQEQFRDREIKPGEPH</sequence>
<dbReference type="STRING" id="504798.SAMN05421871_103603"/>